<dbReference type="CDD" id="cd01300">
    <property type="entry name" value="YtcJ_like"/>
    <property type="match status" value="1"/>
</dbReference>
<comment type="caution">
    <text evidence="3">The sequence shown here is derived from an EMBL/GenBank/DDBJ whole genome shotgun (WGS) entry which is preliminary data.</text>
</comment>
<protein>
    <submittedName>
        <fullName evidence="3">Amidohydrolase</fullName>
    </submittedName>
</protein>
<dbReference type="InterPro" id="IPR032466">
    <property type="entry name" value="Metal_Hydrolase"/>
</dbReference>
<dbReference type="InterPro" id="IPR013108">
    <property type="entry name" value="Amidohydro_3"/>
</dbReference>
<dbReference type="PANTHER" id="PTHR22642:SF2">
    <property type="entry name" value="PROTEIN LONG AFTER FAR-RED 3"/>
    <property type="match status" value="1"/>
</dbReference>
<evidence type="ECO:0000256" key="1">
    <source>
        <dbReference type="SAM" id="SignalP"/>
    </source>
</evidence>
<feature type="domain" description="Amidohydrolase 3" evidence="2">
    <location>
        <begin position="70"/>
        <end position="541"/>
    </location>
</feature>
<dbReference type="InterPro" id="IPR011059">
    <property type="entry name" value="Metal-dep_hydrolase_composite"/>
</dbReference>
<dbReference type="Gene3D" id="3.10.310.70">
    <property type="match status" value="1"/>
</dbReference>
<dbReference type="RefSeq" id="WP_168137132.1">
    <property type="nucleotide sequence ID" value="NZ_JAAVJR010000001.1"/>
</dbReference>
<keyword evidence="4" id="KW-1185">Reference proteome</keyword>
<dbReference type="PROSITE" id="PS51257">
    <property type="entry name" value="PROKAR_LIPOPROTEIN"/>
    <property type="match status" value="1"/>
</dbReference>
<sequence>MTKKILFLLLTCGMFFACDNKEEADLLVINAKVYTVDKEFSIAEAFAVKDGKFIAVGTAQELQEKFNAAEVLDAGGKSVLPGLIDAHAHFYGLGTNMQAVDLTGTTSFKEVVNRITEFQKEKNTDFVVGRGWDQNDWEVKEFPVKDTLDLLFPNTPVAITRIDGHAILANQAALDAAGITAETPAEGGEIEVKDGKLTGILIDNPMALVENAVPKTSIQDQVAALQDAQKEVFQYGLTTVNDAGLDRETIELIDSLQQAGALDVRIYAMISNTKENLDYYLPKQPLKTDKLNVRSVKFYADGALGSRGAALKESYSDKHDHYGALLSSVADFKATAARIANSPYQMNTHAIGDSANVVVLRTYDSLLAEAGDRRWKVEHSQVIAPEDVRYFSKNIIPSVQPTHATSDMYWAQQRLGAEREKGAYAYKKLLEEAGIIALGTDFPVEKVSPFLTFYAAISRKDVENYPAEGYYMEQALSREEALKGMTIWAAYSNFEEQEKGSIEAGKFADFVILDKNIMEIPETEIPNLKANATYLGGKRVYSSVK</sequence>
<evidence type="ECO:0000313" key="3">
    <source>
        <dbReference type="EMBL" id="NJW51771.1"/>
    </source>
</evidence>
<accession>A0ABX1CU02</accession>
<feature type="signal peptide" evidence="1">
    <location>
        <begin position="1"/>
        <end position="17"/>
    </location>
</feature>
<evidence type="ECO:0000259" key="2">
    <source>
        <dbReference type="Pfam" id="PF07969"/>
    </source>
</evidence>
<gene>
    <name evidence="3" type="ORF">HC175_02445</name>
</gene>
<proteinExistence type="predicted"/>
<dbReference type="SUPFAM" id="SSF51338">
    <property type="entry name" value="Composite domain of metallo-dependent hydrolases"/>
    <property type="match status" value="1"/>
</dbReference>
<dbReference type="Gene3D" id="3.20.20.140">
    <property type="entry name" value="Metal-dependent hydrolases"/>
    <property type="match status" value="1"/>
</dbReference>
<dbReference type="EMBL" id="JAAVJR010000001">
    <property type="protein sequence ID" value="NJW51771.1"/>
    <property type="molecule type" value="Genomic_DNA"/>
</dbReference>
<reference evidence="3 4" key="1">
    <citation type="submission" date="2020-03" db="EMBL/GenBank/DDBJ databases">
        <title>Salinimicrobium sp. nov, isolated from SCS.</title>
        <authorList>
            <person name="Cao W.R."/>
        </authorList>
    </citation>
    <scope>NUCLEOTIDE SEQUENCE [LARGE SCALE GENOMIC DNA]</scope>
    <source>
        <strain evidence="4">J15B91</strain>
    </source>
</reference>
<keyword evidence="1" id="KW-0732">Signal</keyword>
<feature type="chain" id="PRO_5045067264" evidence="1">
    <location>
        <begin position="18"/>
        <end position="545"/>
    </location>
</feature>
<dbReference type="Pfam" id="PF07969">
    <property type="entry name" value="Amidohydro_3"/>
    <property type="match status" value="1"/>
</dbReference>
<dbReference type="Gene3D" id="2.30.40.10">
    <property type="entry name" value="Urease, subunit C, domain 1"/>
    <property type="match status" value="1"/>
</dbReference>
<dbReference type="Proteomes" id="UP000703674">
    <property type="component" value="Unassembled WGS sequence"/>
</dbReference>
<name>A0ABX1CU02_9FLAO</name>
<dbReference type="PANTHER" id="PTHR22642">
    <property type="entry name" value="IMIDAZOLONEPROPIONASE"/>
    <property type="match status" value="1"/>
</dbReference>
<dbReference type="InterPro" id="IPR033932">
    <property type="entry name" value="YtcJ-like"/>
</dbReference>
<dbReference type="SUPFAM" id="SSF51556">
    <property type="entry name" value="Metallo-dependent hydrolases"/>
    <property type="match status" value="1"/>
</dbReference>
<evidence type="ECO:0000313" key="4">
    <source>
        <dbReference type="Proteomes" id="UP000703674"/>
    </source>
</evidence>
<organism evidence="3 4">
    <name type="scientific">Salinimicrobium oceani</name>
    <dbReference type="NCBI Taxonomy" id="2722702"/>
    <lineage>
        <taxon>Bacteria</taxon>
        <taxon>Pseudomonadati</taxon>
        <taxon>Bacteroidota</taxon>
        <taxon>Flavobacteriia</taxon>
        <taxon>Flavobacteriales</taxon>
        <taxon>Flavobacteriaceae</taxon>
        <taxon>Salinimicrobium</taxon>
    </lineage>
</organism>